<dbReference type="AlphaFoldDB" id="A0A9X3SG74"/>
<dbReference type="Pfam" id="PF01391">
    <property type="entry name" value="Collagen"/>
    <property type="match status" value="1"/>
</dbReference>
<comment type="caution">
    <text evidence="2">The sequence shown here is derived from an EMBL/GenBank/DDBJ whole genome shotgun (WGS) entry which is preliminary data.</text>
</comment>
<feature type="compositionally biased region" description="Low complexity" evidence="1">
    <location>
        <begin position="143"/>
        <end position="164"/>
    </location>
</feature>
<protein>
    <submittedName>
        <fullName evidence="2">Collagen-like protein</fullName>
    </submittedName>
</protein>
<dbReference type="Proteomes" id="UP001147653">
    <property type="component" value="Unassembled WGS sequence"/>
</dbReference>
<feature type="compositionally biased region" description="Low complexity" evidence="1">
    <location>
        <begin position="75"/>
        <end position="110"/>
    </location>
</feature>
<organism evidence="2 3">
    <name type="scientific">Solirubrobacter phytolaccae</name>
    <dbReference type="NCBI Taxonomy" id="1404360"/>
    <lineage>
        <taxon>Bacteria</taxon>
        <taxon>Bacillati</taxon>
        <taxon>Actinomycetota</taxon>
        <taxon>Thermoleophilia</taxon>
        <taxon>Solirubrobacterales</taxon>
        <taxon>Solirubrobacteraceae</taxon>
        <taxon>Solirubrobacter</taxon>
    </lineage>
</organism>
<dbReference type="InterPro" id="IPR008160">
    <property type="entry name" value="Collagen"/>
</dbReference>
<evidence type="ECO:0000256" key="1">
    <source>
        <dbReference type="SAM" id="MobiDB-lite"/>
    </source>
</evidence>
<dbReference type="EMBL" id="JAPDDP010000031">
    <property type="protein sequence ID" value="MDA0182132.1"/>
    <property type="molecule type" value="Genomic_DNA"/>
</dbReference>
<proteinExistence type="predicted"/>
<name>A0A9X3SG74_9ACTN</name>
<keyword evidence="3" id="KW-1185">Reference proteome</keyword>
<evidence type="ECO:0000313" key="3">
    <source>
        <dbReference type="Proteomes" id="UP001147653"/>
    </source>
</evidence>
<dbReference type="RefSeq" id="WP_270026493.1">
    <property type="nucleotide sequence ID" value="NZ_JAPDDP010000031.1"/>
</dbReference>
<accession>A0A9X3SG74</accession>
<gene>
    <name evidence="2" type="ORF">OJ997_17635</name>
</gene>
<evidence type="ECO:0000313" key="2">
    <source>
        <dbReference type="EMBL" id="MDA0182132.1"/>
    </source>
</evidence>
<reference evidence="2" key="1">
    <citation type="submission" date="2022-10" db="EMBL/GenBank/DDBJ databases">
        <title>The WGS of Solirubrobacter phytolaccae KCTC 29190.</title>
        <authorList>
            <person name="Jiang Z."/>
        </authorList>
    </citation>
    <scope>NUCLEOTIDE SEQUENCE</scope>
    <source>
        <strain evidence="2">KCTC 29190</strain>
    </source>
</reference>
<feature type="region of interest" description="Disordered" evidence="1">
    <location>
        <begin position="56"/>
        <end position="164"/>
    </location>
</feature>
<sequence length="422" mass="39523">MLRRLSSAHVISMIALFVALGGGAYAASLPRNSVGTAQLRNNVVTSAKVKDGSLKRGDFATGEIPSVRGTVRTEPGPAGATGPAGPQGERGPAGRDGAAAAKGDTGAAGPQGVKGDTGEVGAKGATGSAGPKGDTGAQGPQGLKGDTGAAGAKGDTGAAGKDGATGATGAAGANGIGLAGFFGTGADGDELVPANGSLPRDMYYEDLTVGQGVQINANGYRIFVSGTLVLNQGSRIHRNGNPGNANFPGGALPARTLGAGSQGFGGSPVACNAGSAFQNALGGAGGLGNCGGGGTVARPADEVGGPQIINSATAAITGRTLDGAVFNGGAGGRGNTTTTTGAGGGGGGVVVVVAREIVVNGNATISANGGAAGSSGAGGGGGGVAIVVSTTPKPAGLTLSATGGTSPLAAFNGSDGTVRYFN</sequence>
<keyword evidence="2" id="KW-0176">Collagen</keyword>